<accession>A0A484M9C3</accession>
<dbReference type="EMBL" id="OOIL02002786">
    <property type="protein sequence ID" value="VFQ84576.1"/>
    <property type="molecule type" value="Genomic_DNA"/>
</dbReference>
<protein>
    <submittedName>
        <fullName evidence="1">Uncharacterized protein</fullName>
    </submittedName>
</protein>
<evidence type="ECO:0000313" key="1">
    <source>
        <dbReference type="EMBL" id="VFQ84576.1"/>
    </source>
</evidence>
<gene>
    <name evidence="1" type="ORF">CCAM_LOCUS26352</name>
</gene>
<keyword evidence="2" id="KW-1185">Reference proteome</keyword>
<dbReference type="Proteomes" id="UP000595140">
    <property type="component" value="Unassembled WGS sequence"/>
</dbReference>
<organism evidence="1 2">
    <name type="scientific">Cuscuta campestris</name>
    <dbReference type="NCBI Taxonomy" id="132261"/>
    <lineage>
        <taxon>Eukaryota</taxon>
        <taxon>Viridiplantae</taxon>
        <taxon>Streptophyta</taxon>
        <taxon>Embryophyta</taxon>
        <taxon>Tracheophyta</taxon>
        <taxon>Spermatophyta</taxon>
        <taxon>Magnoliopsida</taxon>
        <taxon>eudicotyledons</taxon>
        <taxon>Gunneridae</taxon>
        <taxon>Pentapetalae</taxon>
        <taxon>asterids</taxon>
        <taxon>lamiids</taxon>
        <taxon>Solanales</taxon>
        <taxon>Convolvulaceae</taxon>
        <taxon>Cuscuteae</taxon>
        <taxon>Cuscuta</taxon>
        <taxon>Cuscuta subgen. Grammica</taxon>
        <taxon>Cuscuta sect. Cleistogrammica</taxon>
    </lineage>
</organism>
<dbReference type="AlphaFoldDB" id="A0A484M9C3"/>
<sequence length="175" mass="19477">MYIYLTDPIETRRKLTTPVGDWVVKRDIADIADIAGVAAQKPSPACRLDAVAAIFAGAEEARWTPHCFAGKDGGHSPPCRRCYPRRRWRSSPPPLCLTGNSPPKMEVALRWRPFVAVDWPRDIALPRRCWTSPEQRESPEAAALIQFVASVRVACVIVGRRCKGGRRRCRGGGGW</sequence>
<proteinExistence type="predicted"/>
<reference evidence="1 2" key="1">
    <citation type="submission" date="2018-04" db="EMBL/GenBank/DDBJ databases">
        <authorList>
            <person name="Vogel A."/>
        </authorList>
    </citation>
    <scope>NUCLEOTIDE SEQUENCE [LARGE SCALE GENOMIC DNA]</scope>
</reference>
<name>A0A484M9C3_9ASTE</name>
<evidence type="ECO:0000313" key="2">
    <source>
        <dbReference type="Proteomes" id="UP000595140"/>
    </source>
</evidence>